<comment type="subcellular location">
    <subcellularLocation>
        <location evidence="1">Cell membrane</location>
        <topology evidence="1">Multi-pass membrane protein</topology>
    </subcellularLocation>
</comment>
<keyword evidence="11" id="KW-1185">Reference proteome</keyword>
<evidence type="ECO:0000256" key="2">
    <source>
        <dbReference type="ARBA" id="ARBA00022692"/>
    </source>
</evidence>
<feature type="domain" description="ABC transmembrane type-1" evidence="9">
    <location>
        <begin position="34"/>
        <end position="316"/>
    </location>
</feature>
<feature type="transmembrane region" description="Helical" evidence="7">
    <location>
        <begin position="75"/>
        <end position="99"/>
    </location>
</feature>
<gene>
    <name evidence="10" type="ORF">LR394_08775</name>
</gene>
<dbReference type="Proteomes" id="UP001138997">
    <property type="component" value="Unassembled WGS sequence"/>
</dbReference>
<accession>A0A9X1NBC4</accession>
<evidence type="ECO:0000256" key="4">
    <source>
        <dbReference type="ARBA" id="ARBA00022840"/>
    </source>
</evidence>
<feature type="transmembrane region" description="Helical" evidence="7">
    <location>
        <begin position="31"/>
        <end position="55"/>
    </location>
</feature>
<evidence type="ECO:0000256" key="6">
    <source>
        <dbReference type="ARBA" id="ARBA00023136"/>
    </source>
</evidence>
<dbReference type="Pfam" id="PF00664">
    <property type="entry name" value="ABC_membrane"/>
    <property type="match status" value="1"/>
</dbReference>
<dbReference type="RefSeq" id="WP_231440164.1">
    <property type="nucleotide sequence ID" value="NZ_JAJOMB010000003.1"/>
</dbReference>
<dbReference type="PROSITE" id="PS50929">
    <property type="entry name" value="ABC_TM1F"/>
    <property type="match status" value="1"/>
</dbReference>
<protein>
    <submittedName>
        <fullName evidence="10">ABC transporter ATP-binding protein/permease</fullName>
    </submittedName>
</protein>
<dbReference type="GO" id="GO:0005524">
    <property type="term" value="F:ATP binding"/>
    <property type="evidence" value="ECO:0007669"/>
    <property type="project" value="UniProtKB-KW"/>
</dbReference>
<dbReference type="SMART" id="SM00382">
    <property type="entry name" value="AAA"/>
    <property type="match status" value="1"/>
</dbReference>
<feature type="transmembrane region" description="Helical" evidence="7">
    <location>
        <begin position="171"/>
        <end position="191"/>
    </location>
</feature>
<dbReference type="InterPro" id="IPR036640">
    <property type="entry name" value="ABC1_TM_sf"/>
</dbReference>
<dbReference type="InterPro" id="IPR003439">
    <property type="entry name" value="ABC_transporter-like_ATP-bd"/>
</dbReference>
<keyword evidence="4 10" id="KW-0067">ATP-binding</keyword>
<evidence type="ECO:0000259" key="8">
    <source>
        <dbReference type="PROSITE" id="PS50893"/>
    </source>
</evidence>
<dbReference type="Pfam" id="PF00005">
    <property type="entry name" value="ABC_tran"/>
    <property type="match status" value="1"/>
</dbReference>
<dbReference type="Gene3D" id="1.20.1560.10">
    <property type="entry name" value="ABC transporter type 1, transmembrane domain"/>
    <property type="match status" value="1"/>
</dbReference>
<comment type="caution">
    <text evidence="10">The sequence shown here is derived from an EMBL/GenBank/DDBJ whole genome shotgun (WGS) entry which is preliminary data.</text>
</comment>
<organism evidence="10 11">
    <name type="scientific">Kineosporia babensis</name>
    <dbReference type="NCBI Taxonomy" id="499548"/>
    <lineage>
        <taxon>Bacteria</taxon>
        <taxon>Bacillati</taxon>
        <taxon>Actinomycetota</taxon>
        <taxon>Actinomycetes</taxon>
        <taxon>Kineosporiales</taxon>
        <taxon>Kineosporiaceae</taxon>
        <taxon>Kineosporia</taxon>
    </lineage>
</organism>
<dbReference type="InterPro" id="IPR011527">
    <property type="entry name" value="ABC1_TM_dom"/>
</dbReference>
<evidence type="ECO:0000256" key="5">
    <source>
        <dbReference type="ARBA" id="ARBA00022989"/>
    </source>
</evidence>
<dbReference type="SUPFAM" id="SSF90123">
    <property type="entry name" value="ABC transporter transmembrane region"/>
    <property type="match status" value="1"/>
</dbReference>
<dbReference type="Gene3D" id="3.40.50.300">
    <property type="entry name" value="P-loop containing nucleotide triphosphate hydrolases"/>
    <property type="match status" value="1"/>
</dbReference>
<dbReference type="PANTHER" id="PTHR43394">
    <property type="entry name" value="ATP-DEPENDENT PERMEASE MDL1, MITOCHONDRIAL"/>
    <property type="match status" value="1"/>
</dbReference>
<evidence type="ECO:0000256" key="1">
    <source>
        <dbReference type="ARBA" id="ARBA00004651"/>
    </source>
</evidence>
<dbReference type="InterPro" id="IPR027417">
    <property type="entry name" value="P-loop_NTPase"/>
</dbReference>
<keyword evidence="2 7" id="KW-0812">Transmembrane</keyword>
<dbReference type="CDD" id="cd03228">
    <property type="entry name" value="ABCC_MRP_Like"/>
    <property type="match status" value="1"/>
</dbReference>
<dbReference type="GO" id="GO:0015421">
    <property type="term" value="F:ABC-type oligopeptide transporter activity"/>
    <property type="evidence" value="ECO:0007669"/>
    <property type="project" value="TreeGrafter"/>
</dbReference>
<reference evidence="10" key="1">
    <citation type="submission" date="2021-11" db="EMBL/GenBank/DDBJ databases">
        <title>Streptomyces corallinus and Kineosporia corallina sp. nov., two new coral-derived marine actinobacteria.</title>
        <authorList>
            <person name="Buangrab K."/>
            <person name="Sutthacheep M."/>
            <person name="Yeemin T."/>
            <person name="Harunari E."/>
            <person name="Igarashi Y."/>
            <person name="Sripreechasak P."/>
            <person name="Kanchanasin P."/>
            <person name="Tanasupawat S."/>
            <person name="Phongsopitanun W."/>
        </authorList>
    </citation>
    <scope>NUCLEOTIDE SEQUENCE</scope>
    <source>
        <strain evidence="10">JCM 31032</strain>
    </source>
</reference>
<dbReference type="GO" id="GO:0016887">
    <property type="term" value="F:ATP hydrolysis activity"/>
    <property type="evidence" value="ECO:0007669"/>
    <property type="project" value="InterPro"/>
</dbReference>
<dbReference type="AlphaFoldDB" id="A0A9X1NBC4"/>
<evidence type="ECO:0000259" key="9">
    <source>
        <dbReference type="PROSITE" id="PS50929"/>
    </source>
</evidence>
<feature type="domain" description="ABC transporter" evidence="8">
    <location>
        <begin position="348"/>
        <end position="589"/>
    </location>
</feature>
<evidence type="ECO:0000256" key="3">
    <source>
        <dbReference type="ARBA" id="ARBA00022741"/>
    </source>
</evidence>
<proteinExistence type="predicted"/>
<keyword evidence="6 7" id="KW-0472">Membrane</keyword>
<evidence type="ECO:0000313" key="11">
    <source>
        <dbReference type="Proteomes" id="UP001138997"/>
    </source>
</evidence>
<name>A0A9X1NBC4_9ACTN</name>
<feature type="transmembrane region" description="Helical" evidence="7">
    <location>
        <begin position="143"/>
        <end position="165"/>
    </location>
</feature>
<sequence>MASDESPEELPRLSWPQVFRRFWPLTEGRRLAMAGALLAFTLAVVADAIGIELLADLIDGAVEDADLEQFWGPAGIWAGVTLVAAVLTYLGSVLTASAAERFSRRLRAQTHDHLLTLAPEELDRRALGDVLSRVVDDTEDVEHLTVTGVIDAAGSVIAVVIFGVAAWRQSWMLALVVLAAAPVVWLLNGWLTGRTHRLSMSTRVAHGELTSALEQSLTNSALVQAYNARPAERRRLATVSGRLMTARLRQTRLASVQGPLTELVETAGLLAVIGIGVVDIATGDLTVGGLLAFTAYLTFLYPPITALGQLGLTASQFGTSAARLVELLELRPAVLEPPVVDLRPYDPLQRADLVIQGVTVCSPGRPNRLSNVSLRIRPGALVMVTGPSGAGKSTLMELLVRFRDPDHGRVLLAGRDLRDYPLHELRRQVTWLPQEPFMFDETLRENITYGTPEDPGTGAITLAAQDSGAAEFLERLPNGLATQVGQRGRALSGGQRQRVALTRALLRQGSVLVLDEPTTGLDPRTAQNLIGTLRELADEGRTVLLVTHDLALTRHADQVIELSGGRVRRTTLLPDSPTVPIPQLVQPVPGGNASL</sequence>
<keyword evidence="5 7" id="KW-1133">Transmembrane helix</keyword>
<keyword evidence="3" id="KW-0547">Nucleotide-binding</keyword>
<dbReference type="PROSITE" id="PS50893">
    <property type="entry name" value="ABC_TRANSPORTER_2"/>
    <property type="match status" value="1"/>
</dbReference>
<dbReference type="EMBL" id="JAJOMB010000003">
    <property type="protein sequence ID" value="MCD5310988.1"/>
    <property type="molecule type" value="Genomic_DNA"/>
</dbReference>
<dbReference type="PANTHER" id="PTHR43394:SF1">
    <property type="entry name" value="ATP-BINDING CASSETTE SUB-FAMILY B MEMBER 10, MITOCHONDRIAL"/>
    <property type="match status" value="1"/>
</dbReference>
<dbReference type="GO" id="GO:0005886">
    <property type="term" value="C:plasma membrane"/>
    <property type="evidence" value="ECO:0007669"/>
    <property type="project" value="UniProtKB-SubCell"/>
</dbReference>
<dbReference type="SUPFAM" id="SSF52540">
    <property type="entry name" value="P-loop containing nucleoside triphosphate hydrolases"/>
    <property type="match status" value="1"/>
</dbReference>
<evidence type="ECO:0000256" key="7">
    <source>
        <dbReference type="SAM" id="Phobius"/>
    </source>
</evidence>
<dbReference type="InterPro" id="IPR003593">
    <property type="entry name" value="AAA+_ATPase"/>
</dbReference>
<dbReference type="InterPro" id="IPR039421">
    <property type="entry name" value="Type_1_exporter"/>
</dbReference>
<evidence type="ECO:0000313" key="10">
    <source>
        <dbReference type="EMBL" id="MCD5310988.1"/>
    </source>
</evidence>